<accession>Q9UWV1</accession>
<feature type="transmembrane region" description="Helical" evidence="1">
    <location>
        <begin position="12"/>
        <end position="34"/>
    </location>
</feature>
<evidence type="ECO:0000256" key="1">
    <source>
        <dbReference type="SAM" id="Phobius"/>
    </source>
</evidence>
<dbReference type="AlphaFoldDB" id="Q9UWV1"/>
<protein>
    <submittedName>
        <fullName evidence="2">Uncharacterized protein ORF-c22_005</fullName>
    </submittedName>
</protein>
<dbReference type="EMBL" id="Y18930">
    <property type="protein sequence ID" value="CAB57753.1"/>
    <property type="molecule type" value="Genomic_DNA"/>
</dbReference>
<proteinExistence type="predicted"/>
<sequence>MPPTSFTPKSLNFFAILIFLATSFLICIIGDCILKTYLCEVRLILIFSRPLSSNFVILSSEIGSPLLNNMCLSFCLVTYDKISSKSLLNNGSPPVITTSMIPSYFSSNLLI</sequence>
<keyword evidence="1" id="KW-1133">Transmembrane helix</keyword>
<evidence type="ECO:0000313" key="2">
    <source>
        <dbReference type="EMBL" id="CAB57753.1"/>
    </source>
</evidence>
<keyword evidence="1" id="KW-0472">Membrane</keyword>
<gene>
    <name evidence="2" type="primary">ORF-c22_005</name>
</gene>
<reference evidence="2" key="1">
    <citation type="journal article" date="2000" name="Genome">
        <title>Gene content and organization of a 281-kbp contig from the genome of the extremely thermophilic archaeon, Sulfolobus solfataricus P2.</title>
        <authorList>
            <person name="Charlebois R.L."/>
            <person name="Singh R.K."/>
            <person name="Chan-Weiher C.C.-Y."/>
            <person name="Allard G."/>
            <person name="Chow C."/>
            <person name="Confalonieri F."/>
            <person name="Curtis B."/>
            <person name="Duguet M."/>
            <person name="Erauso G."/>
            <person name="Faguy D."/>
            <person name="Gaasterland T."/>
            <person name="Garrett R.A."/>
            <person name="Gordon P."/>
            <person name="Jeffries A.C."/>
            <person name="Kozera C."/>
            <person name="Kushwaha N."/>
            <person name="Lafleur E."/>
            <person name="Medina N."/>
            <person name="Peng X."/>
            <person name="Penny S.L."/>
            <person name="She Q."/>
            <person name="St Jean A."/>
            <person name="van der Oost J."/>
            <person name="Young F."/>
            <person name="Zivanovic Y."/>
            <person name="Doolittle W.F."/>
            <person name="Ragan M.A."/>
            <person name="Sensen C.W."/>
        </authorList>
    </citation>
    <scope>NUCLEOTIDE SEQUENCE</scope>
    <source>
        <strain evidence="2">P2</strain>
    </source>
</reference>
<keyword evidence="1" id="KW-0812">Transmembrane</keyword>
<organism evidence="2">
    <name type="scientific">Saccharolobus solfataricus</name>
    <name type="common">Sulfolobus solfataricus</name>
    <dbReference type="NCBI Taxonomy" id="2287"/>
    <lineage>
        <taxon>Archaea</taxon>
        <taxon>Thermoproteota</taxon>
        <taxon>Thermoprotei</taxon>
        <taxon>Sulfolobales</taxon>
        <taxon>Sulfolobaceae</taxon>
        <taxon>Saccharolobus</taxon>
    </lineage>
</organism>
<name>Q9UWV1_SACSO</name>